<feature type="domain" description="SUN" evidence="6">
    <location>
        <begin position="330"/>
        <end position="503"/>
    </location>
</feature>
<feature type="compositionally biased region" description="Low complexity" evidence="5">
    <location>
        <begin position="115"/>
        <end position="134"/>
    </location>
</feature>
<feature type="compositionally biased region" description="Low complexity" evidence="5">
    <location>
        <begin position="1"/>
        <end position="33"/>
    </location>
</feature>
<keyword evidence="4" id="KW-0472">Membrane</keyword>
<dbReference type="Gene3D" id="2.60.120.260">
    <property type="entry name" value="Galactose-binding domain-like"/>
    <property type="match status" value="1"/>
</dbReference>
<proteinExistence type="predicted"/>
<evidence type="ECO:0000256" key="4">
    <source>
        <dbReference type="ARBA" id="ARBA00023136"/>
    </source>
</evidence>
<dbReference type="InterPro" id="IPR012919">
    <property type="entry name" value="SUN_dom"/>
</dbReference>
<feature type="region of interest" description="Disordered" evidence="5">
    <location>
        <begin position="1"/>
        <end position="143"/>
    </location>
</feature>
<dbReference type="InterPro" id="IPR045119">
    <property type="entry name" value="SUN1-5"/>
</dbReference>
<keyword evidence="2" id="KW-0812">Transmembrane</keyword>
<dbReference type="Pfam" id="PF07738">
    <property type="entry name" value="Sad1_UNC"/>
    <property type="match status" value="1"/>
</dbReference>
<feature type="compositionally biased region" description="Polar residues" evidence="5">
    <location>
        <begin position="105"/>
        <end position="114"/>
    </location>
</feature>
<dbReference type="OMA" id="VNAKPWV"/>
<keyword evidence="8" id="KW-1185">Reference proteome</keyword>
<reference evidence="8" key="1">
    <citation type="journal article" date="2017" name="Cell">
        <title>Insights into land plant evolution garnered from the Marchantia polymorpha genome.</title>
        <authorList>
            <person name="Bowman J.L."/>
            <person name="Kohchi T."/>
            <person name="Yamato K.T."/>
            <person name="Jenkins J."/>
            <person name="Shu S."/>
            <person name="Ishizaki K."/>
            <person name="Yamaoka S."/>
            <person name="Nishihama R."/>
            <person name="Nakamura Y."/>
            <person name="Berger F."/>
            <person name="Adam C."/>
            <person name="Aki S.S."/>
            <person name="Althoff F."/>
            <person name="Araki T."/>
            <person name="Arteaga-Vazquez M.A."/>
            <person name="Balasubrmanian S."/>
            <person name="Barry K."/>
            <person name="Bauer D."/>
            <person name="Boehm C.R."/>
            <person name="Briginshaw L."/>
            <person name="Caballero-Perez J."/>
            <person name="Catarino B."/>
            <person name="Chen F."/>
            <person name="Chiyoda S."/>
            <person name="Chovatia M."/>
            <person name="Davies K.M."/>
            <person name="Delmans M."/>
            <person name="Demura T."/>
            <person name="Dierschke T."/>
            <person name="Dolan L."/>
            <person name="Dorantes-Acosta A.E."/>
            <person name="Eklund D.M."/>
            <person name="Florent S.N."/>
            <person name="Flores-Sandoval E."/>
            <person name="Fujiyama A."/>
            <person name="Fukuzawa H."/>
            <person name="Galik B."/>
            <person name="Grimanelli D."/>
            <person name="Grimwood J."/>
            <person name="Grossniklaus U."/>
            <person name="Hamada T."/>
            <person name="Haseloff J."/>
            <person name="Hetherington A.J."/>
            <person name="Higo A."/>
            <person name="Hirakawa Y."/>
            <person name="Hundley H.N."/>
            <person name="Ikeda Y."/>
            <person name="Inoue K."/>
            <person name="Inoue S.I."/>
            <person name="Ishida S."/>
            <person name="Jia Q."/>
            <person name="Kakita M."/>
            <person name="Kanazawa T."/>
            <person name="Kawai Y."/>
            <person name="Kawashima T."/>
            <person name="Kennedy M."/>
            <person name="Kinose K."/>
            <person name="Kinoshita T."/>
            <person name="Kohara Y."/>
            <person name="Koide E."/>
            <person name="Komatsu K."/>
            <person name="Kopischke S."/>
            <person name="Kubo M."/>
            <person name="Kyozuka J."/>
            <person name="Lagercrantz U."/>
            <person name="Lin S.S."/>
            <person name="Lindquist E."/>
            <person name="Lipzen A.M."/>
            <person name="Lu C.W."/>
            <person name="De Luna E."/>
            <person name="Martienssen R.A."/>
            <person name="Minamino N."/>
            <person name="Mizutani M."/>
            <person name="Mizutani M."/>
            <person name="Mochizuki N."/>
            <person name="Monte I."/>
            <person name="Mosher R."/>
            <person name="Nagasaki H."/>
            <person name="Nakagami H."/>
            <person name="Naramoto S."/>
            <person name="Nishitani K."/>
            <person name="Ohtani M."/>
            <person name="Okamoto T."/>
            <person name="Okumura M."/>
            <person name="Phillips J."/>
            <person name="Pollak B."/>
            <person name="Reinders A."/>
            <person name="Rovekamp M."/>
            <person name="Sano R."/>
            <person name="Sawa S."/>
            <person name="Schmid M.W."/>
            <person name="Shirakawa M."/>
            <person name="Solano R."/>
            <person name="Spunde A."/>
            <person name="Suetsugu N."/>
            <person name="Sugano S."/>
            <person name="Sugiyama A."/>
            <person name="Sun R."/>
            <person name="Suzuki Y."/>
            <person name="Takenaka M."/>
            <person name="Takezawa D."/>
            <person name="Tomogane H."/>
            <person name="Tsuzuki M."/>
            <person name="Ueda T."/>
            <person name="Umeda M."/>
            <person name="Ward J.M."/>
            <person name="Watanabe Y."/>
            <person name="Yazaki K."/>
            <person name="Yokoyama R."/>
            <person name="Yoshitake Y."/>
            <person name="Yotsui I."/>
            <person name="Zachgo S."/>
            <person name="Schmutz J."/>
        </authorList>
    </citation>
    <scope>NUCLEOTIDE SEQUENCE [LARGE SCALE GENOMIC DNA]</scope>
    <source>
        <strain evidence="8">Tak-1</strain>
    </source>
</reference>
<dbReference type="AlphaFoldDB" id="A0A2R6W5P4"/>
<protein>
    <recommendedName>
        <fullName evidence="6">SUN domain-containing protein</fullName>
    </recommendedName>
</protein>
<evidence type="ECO:0000256" key="5">
    <source>
        <dbReference type="SAM" id="MobiDB-lite"/>
    </source>
</evidence>
<evidence type="ECO:0000256" key="1">
    <source>
        <dbReference type="ARBA" id="ARBA00004370"/>
    </source>
</evidence>
<evidence type="ECO:0000259" key="6">
    <source>
        <dbReference type="PROSITE" id="PS51469"/>
    </source>
</evidence>
<gene>
    <name evidence="7" type="ORF">MARPO_0147s0033</name>
</gene>
<dbReference type="GO" id="GO:0005635">
    <property type="term" value="C:nuclear envelope"/>
    <property type="evidence" value="ECO:0000318"/>
    <property type="project" value="GO_Central"/>
</dbReference>
<dbReference type="CDD" id="cd11523">
    <property type="entry name" value="NTP-PPase"/>
    <property type="match status" value="1"/>
</dbReference>
<dbReference type="PROSITE" id="PS51469">
    <property type="entry name" value="SUN"/>
    <property type="match status" value="1"/>
</dbReference>
<dbReference type="GO" id="GO:0043495">
    <property type="term" value="F:protein-membrane adaptor activity"/>
    <property type="evidence" value="ECO:0000318"/>
    <property type="project" value="GO_Central"/>
</dbReference>
<dbReference type="PANTHER" id="PTHR12911">
    <property type="entry name" value="SAD1/UNC-84-LIKE PROTEIN-RELATED"/>
    <property type="match status" value="1"/>
</dbReference>
<evidence type="ECO:0000313" key="7">
    <source>
        <dbReference type="EMBL" id="PTQ29156.1"/>
    </source>
</evidence>
<sequence length="512" mass="55491">MSAASASTGIAATPAAGTAVPSVAPAPSSSRPAAVRKRASAAKPSSQQEDADVPGAILPPSGRSVTRRRDAATTSANGDIVGSEIGALTQPRELSQTLHADRPQGSKQKSIAVQSPTGPAPKATTPVKKVVKSAQNKEGHGVVRRRPSSFWDVTGHLFSRFFVIFVLGVGLGTSFYNWRVRPQAAESSGILSTEVEKLEEFVAKTTKWMQVQLEVVDIKIGQEVGELRKEVRKELDTQQLHVESEVRNLRENLDKVSSALDVLFSTGSPLTKREALELIKDVVDRRAAEGEGQAFSLDDVRAAARQVVMREIERHSADGIGRVDYALASGGGRVLEHSEGYFQGRGGDWRNLLSILPGTNRRHGLSNKVLEPSFGEPGQCLPLKGDDVWVDISLRTTVQPDAITVEHVSKDVAYDVSSAPKEFRVFGWLEYRGQVDKTAQTRTQKVLGEFLYDITKPSVQTFALSEEDVGGDLINMIRVHVLSNHGSPTHTCLYRIRVHGSEPQSNLAPSSD</sequence>
<comment type="subcellular location">
    <subcellularLocation>
        <location evidence="1">Membrane</location>
    </subcellularLocation>
</comment>
<evidence type="ECO:0000313" key="8">
    <source>
        <dbReference type="Proteomes" id="UP000244005"/>
    </source>
</evidence>
<accession>A0A2R6W5P4</accession>
<keyword evidence="3" id="KW-1133">Transmembrane helix</keyword>
<dbReference type="Proteomes" id="UP000244005">
    <property type="component" value="Unassembled WGS sequence"/>
</dbReference>
<name>A0A2R6W5P4_MARPO</name>
<dbReference type="Gramene" id="Mp5g02400.1">
    <property type="protein sequence ID" value="Mp5g02400.1.cds"/>
    <property type="gene ID" value="Mp5g02400"/>
</dbReference>
<dbReference type="OrthoDB" id="342281at2759"/>
<dbReference type="EMBL" id="KZ772817">
    <property type="protein sequence ID" value="PTQ29156.1"/>
    <property type="molecule type" value="Genomic_DNA"/>
</dbReference>
<organism evidence="7 8">
    <name type="scientific">Marchantia polymorpha</name>
    <name type="common">Common liverwort</name>
    <name type="synonym">Marchantia aquatica</name>
    <dbReference type="NCBI Taxonomy" id="3197"/>
    <lineage>
        <taxon>Eukaryota</taxon>
        <taxon>Viridiplantae</taxon>
        <taxon>Streptophyta</taxon>
        <taxon>Embryophyta</taxon>
        <taxon>Marchantiophyta</taxon>
        <taxon>Marchantiopsida</taxon>
        <taxon>Marchantiidae</taxon>
        <taxon>Marchantiales</taxon>
        <taxon>Marchantiaceae</taxon>
        <taxon>Marchantia</taxon>
    </lineage>
</organism>
<evidence type="ECO:0000256" key="2">
    <source>
        <dbReference type="ARBA" id="ARBA00022692"/>
    </source>
</evidence>
<dbReference type="GO" id="GO:0016020">
    <property type="term" value="C:membrane"/>
    <property type="evidence" value="ECO:0007669"/>
    <property type="project" value="UniProtKB-SubCell"/>
</dbReference>
<evidence type="ECO:0000256" key="3">
    <source>
        <dbReference type="ARBA" id="ARBA00022989"/>
    </source>
</evidence>
<dbReference type="PANTHER" id="PTHR12911:SF8">
    <property type="entry name" value="KLAROID PROTEIN-RELATED"/>
    <property type="match status" value="1"/>
</dbReference>